<gene>
    <name evidence="1" type="ORF">BJ958_003784</name>
</gene>
<organism evidence="1 2">
    <name type="scientific">Nocardioides kongjuensis</name>
    <dbReference type="NCBI Taxonomy" id="349522"/>
    <lineage>
        <taxon>Bacteria</taxon>
        <taxon>Bacillati</taxon>
        <taxon>Actinomycetota</taxon>
        <taxon>Actinomycetes</taxon>
        <taxon>Propionibacteriales</taxon>
        <taxon>Nocardioidaceae</taxon>
        <taxon>Nocardioides</taxon>
    </lineage>
</organism>
<evidence type="ECO:0000313" key="1">
    <source>
        <dbReference type="EMBL" id="NYD32238.1"/>
    </source>
</evidence>
<dbReference type="Proteomes" id="UP000582231">
    <property type="component" value="Unassembled WGS sequence"/>
</dbReference>
<sequence length="294" mass="32198">MNQLSPHVLDDLSDLVGAALECPVRLMAQPGVPGETQFHVYDDQAHRVAVVRWADDPAGAQRILDGATALATLEAHHHGSRLVAPRLLALTTWAGRPLLVQEWGATPYPGRVPTRPARYDAERVVVELATIADLDHSYAGDLRARLQGLPASAFGDQLLAALDELGKRHDLDALPRGAWHGSWSRRTVAAGAHGSVLVREWDRYGLNRPIGFDTLHFRLDELRGELRWYGAGTALVEEAPRILARWHGRVVVEARCVARLLLLELAARELAEVGPGRAPVAWVADWIAPTLFSA</sequence>
<evidence type="ECO:0008006" key="3">
    <source>
        <dbReference type="Google" id="ProtNLM"/>
    </source>
</evidence>
<evidence type="ECO:0000313" key="2">
    <source>
        <dbReference type="Proteomes" id="UP000582231"/>
    </source>
</evidence>
<protein>
    <recommendedName>
        <fullName evidence="3">Aminoglycoside phosphotransferase domain-containing protein</fullName>
    </recommendedName>
</protein>
<keyword evidence="2" id="KW-1185">Reference proteome</keyword>
<dbReference type="RefSeq" id="WP_179728443.1">
    <property type="nucleotide sequence ID" value="NZ_BAABEF010000001.1"/>
</dbReference>
<dbReference type="AlphaFoldDB" id="A0A852RNU7"/>
<proteinExistence type="predicted"/>
<comment type="caution">
    <text evidence="1">The sequence shown here is derived from an EMBL/GenBank/DDBJ whole genome shotgun (WGS) entry which is preliminary data.</text>
</comment>
<reference evidence="1 2" key="1">
    <citation type="submission" date="2020-07" db="EMBL/GenBank/DDBJ databases">
        <title>Sequencing the genomes of 1000 actinobacteria strains.</title>
        <authorList>
            <person name="Klenk H.-P."/>
        </authorList>
    </citation>
    <scope>NUCLEOTIDE SEQUENCE [LARGE SCALE GENOMIC DNA]</scope>
    <source>
        <strain evidence="1 2">DSM 19082</strain>
    </source>
</reference>
<dbReference type="EMBL" id="JACCBF010000001">
    <property type="protein sequence ID" value="NYD32238.1"/>
    <property type="molecule type" value="Genomic_DNA"/>
</dbReference>
<accession>A0A852RNU7</accession>
<name>A0A852RNU7_9ACTN</name>